<dbReference type="Pfam" id="PF04954">
    <property type="entry name" value="SIP"/>
    <property type="match status" value="1"/>
</dbReference>
<dbReference type="Pfam" id="PF08021">
    <property type="entry name" value="FAD_binding_9"/>
    <property type="match status" value="1"/>
</dbReference>
<dbReference type="InterPro" id="IPR017927">
    <property type="entry name" value="FAD-bd_FR_type"/>
</dbReference>
<dbReference type="GO" id="GO:0016491">
    <property type="term" value="F:oxidoreductase activity"/>
    <property type="evidence" value="ECO:0007669"/>
    <property type="project" value="InterPro"/>
</dbReference>
<dbReference type="InterPro" id="IPR017938">
    <property type="entry name" value="Riboflavin_synthase-like_b-brl"/>
</dbReference>
<dbReference type="PROSITE" id="PS51384">
    <property type="entry name" value="FAD_FR"/>
    <property type="match status" value="1"/>
</dbReference>
<dbReference type="PANTHER" id="PTHR30157">
    <property type="entry name" value="FERRIC REDUCTASE, NADPH-DEPENDENT"/>
    <property type="match status" value="1"/>
</dbReference>
<gene>
    <name evidence="2" type="ORF">CSO01_28280</name>
</gene>
<accession>A0A512PFZ3</accession>
<organism evidence="2 3">
    <name type="scientific">Cellulomonas soli</name>
    <dbReference type="NCBI Taxonomy" id="931535"/>
    <lineage>
        <taxon>Bacteria</taxon>
        <taxon>Bacillati</taxon>
        <taxon>Actinomycetota</taxon>
        <taxon>Actinomycetes</taxon>
        <taxon>Micrococcales</taxon>
        <taxon>Cellulomonadaceae</taxon>
        <taxon>Cellulomonas</taxon>
    </lineage>
</organism>
<sequence length="292" mass="30589">MTDSPTRAPGRPRPAPLRAEVVRAERISPAFVRVVLGGPGLAGFVASPHADSYVKLVFLPEAAAHAPALRPDGRLDLDAVRAGLPPHDQPRQRSYTVRAFDPAAGELALDMVVHGDEGVAGPWAARAAVGDTVWLVGPGGAWSPDPTVASHLLIGDASALPAVAVALERLPEDAVGTVVLEVPGPEDELPLTAPAGIDVRWVHEQDHTPGRALVAAVEALPPLPGPVGAFLHGEAGAVRTLRAHLRTVQGVQREHLSVSGYWRLGADDEGWRAGKRAWLATIEEQEQAAGLA</sequence>
<dbReference type="Gene3D" id="2.40.30.10">
    <property type="entry name" value="Translation factors"/>
    <property type="match status" value="1"/>
</dbReference>
<keyword evidence="3" id="KW-1185">Reference proteome</keyword>
<dbReference type="RefSeq" id="WP_179561768.1">
    <property type="nucleotide sequence ID" value="NZ_BAABBJ010000002.1"/>
</dbReference>
<evidence type="ECO:0000259" key="1">
    <source>
        <dbReference type="PROSITE" id="PS51384"/>
    </source>
</evidence>
<evidence type="ECO:0000313" key="3">
    <source>
        <dbReference type="Proteomes" id="UP000321798"/>
    </source>
</evidence>
<reference evidence="2 3" key="1">
    <citation type="submission" date="2019-07" db="EMBL/GenBank/DDBJ databases">
        <title>Whole genome shotgun sequence of Cellulomonas soli NBRC 109434.</title>
        <authorList>
            <person name="Hosoyama A."/>
            <person name="Uohara A."/>
            <person name="Ohji S."/>
            <person name="Ichikawa N."/>
        </authorList>
    </citation>
    <scope>NUCLEOTIDE SEQUENCE [LARGE SCALE GENOMIC DNA]</scope>
    <source>
        <strain evidence="2 3">NBRC 109434</strain>
    </source>
</reference>
<dbReference type="InterPro" id="IPR039374">
    <property type="entry name" value="SIP_fam"/>
</dbReference>
<proteinExistence type="predicted"/>
<dbReference type="EMBL" id="BKAL01000010">
    <property type="protein sequence ID" value="GEP70113.1"/>
    <property type="molecule type" value="Genomic_DNA"/>
</dbReference>
<dbReference type="AlphaFoldDB" id="A0A512PFZ3"/>
<dbReference type="Gene3D" id="3.40.50.80">
    <property type="entry name" value="Nucleotide-binding domain of ferredoxin-NADP reductase (FNR) module"/>
    <property type="match status" value="1"/>
</dbReference>
<protein>
    <submittedName>
        <fullName evidence="2">Siderophore-interacting protein</fullName>
    </submittedName>
</protein>
<dbReference type="PANTHER" id="PTHR30157:SF0">
    <property type="entry name" value="NADPH-DEPENDENT FERRIC-CHELATE REDUCTASE"/>
    <property type="match status" value="1"/>
</dbReference>
<name>A0A512PFZ3_9CELL</name>
<dbReference type="CDD" id="cd06193">
    <property type="entry name" value="siderophore_interacting"/>
    <property type="match status" value="1"/>
</dbReference>
<dbReference type="InterPro" id="IPR013113">
    <property type="entry name" value="SIP_FAD-bd"/>
</dbReference>
<feature type="domain" description="FAD-binding FR-type" evidence="1">
    <location>
        <begin position="14"/>
        <end position="145"/>
    </location>
</feature>
<evidence type="ECO:0000313" key="2">
    <source>
        <dbReference type="EMBL" id="GEP70113.1"/>
    </source>
</evidence>
<dbReference type="InterPro" id="IPR007037">
    <property type="entry name" value="SIP_rossman_dom"/>
</dbReference>
<comment type="caution">
    <text evidence="2">The sequence shown here is derived from an EMBL/GenBank/DDBJ whole genome shotgun (WGS) entry which is preliminary data.</text>
</comment>
<dbReference type="Proteomes" id="UP000321798">
    <property type="component" value="Unassembled WGS sequence"/>
</dbReference>
<dbReference type="SUPFAM" id="SSF63380">
    <property type="entry name" value="Riboflavin synthase domain-like"/>
    <property type="match status" value="1"/>
</dbReference>
<dbReference type="InterPro" id="IPR039261">
    <property type="entry name" value="FNR_nucleotide-bd"/>
</dbReference>